<gene>
    <name evidence="21" type="ORF">SLEP1_g50991</name>
</gene>
<comment type="catalytic activity">
    <reaction evidence="16 17">
        <text>Ca(2+)(in) + ATP + H2O = Ca(2+)(out) + ADP + phosphate + H(+)</text>
        <dbReference type="Rhea" id="RHEA:18105"/>
        <dbReference type="ChEBI" id="CHEBI:15377"/>
        <dbReference type="ChEBI" id="CHEBI:15378"/>
        <dbReference type="ChEBI" id="CHEBI:29108"/>
        <dbReference type="ChEBI" id="CHEBI:30616"/>
        <dbReference type="ChEBI" id="CHEBI:43474"/>
        <dbReference type="ChEBI" id="CHEBI:456216"/>
        <dbReference type="EC" id="7.2.2.10"/>
    </reaction>
</comment>
<sequence length="977" mass="108283">MIRGTRNGDGIRSICAHTESDDSHVSITIPHESNGFRINQTILNDLVTKKDLQTLQELGGVDGVAYCLETNLDGGINGTAEDIMRRRVVFGSNTYSKTHTVKSFPYFVGKAFKDHTIMILLGCAALSLVIGIKDHGGAFKEIWYNGGSIFVAVLVLVAFSAIGNYWQNRQLDMLSRASNNIQIDIIRGGQRRKILIFDVVVGDIVYLKMGDKVPADGLFLDGHSLQVDKSSMAEDRNHVEVNLRQNPFLASSAKVINGFARMLVTSVGTNTAYGQMIYQMNLMSRNKKEKTPLQRRVRKLAWSIRKVSDLVLVVLLVVNYFTRNTGDDRDGNIGCYGCKTKANDPLNAIKGIVAGAALVISTASPEGLLFVVKLTLTYAMKRMMAENLMVWQPSAYEKMRSITTICTNKTGTLTLNQMKVKNFWLGQKPMDEVASSISSISPRLVELILQGVALNTMEDASKGSSRLMGFEFFGSPTEKALLSWAALELKMDMEKLKQNYSILFVETFNSHKKRSGVMIKNKDNNTGALHVHWKGAAEMILAMCSSYYDASGNTKDMNGEERMKFELMIDEMATSGLRCVAFAHKRVSQEEGEDLKEKKRLKEESLTLLGLAGIEDPCRSEVKEAVEHCFCAGMKIKMITGDHISTARAIAIECGILQSGDEDREGSVMEGEVFRNYTLKERMEKVDNICVLARSSPLDKLLMVQCLKLKGQVVAVSGINDSLVLKEAHVGLSAGSHGTQVAKESSDIVILDDNYTTIAMALRWGRCVYNNIQKFIQFQLTITIATVVINLVATISTSTVPLTTAELLWVNLIIGMLGALALATEPPTSELMEQSPVGPMERLITSIMWRNVLAQVLYQIGVLLILQFKGESFFGLTEARNSTLIFNTFILCQIFNVFNARKLEKKNVFKDVCKNWKFLGIVGIMILLQVIMEEFLKQFGDTEKLNWFAWGTCIAIAAGSWPIGAIVKCISVPELQS</sequence>
<evidence type="ECO:0000256" key="13">
    <source>
        <dbReference type="ARBA" id="ARBA00022989"/>
    </source>
</evidence>
<dbReference type="GO" id="GO:0046872">
    <property type="term" value="F:metal ion binding"/>
    <property type="evidence" value="ECO:0007669"/>
    <property type="project" value="UniProtKB-KW"/>
</dbReference>
<comment type="similarity">
    <text evidence="2 17">Belongs to the cation transport ATPase (P-type) (TC 3.A.3) family. Type IIB subfamily.</text>
</comment>
<dbReference type="PRINTS" id="PR00120">
    <property type="entry name" value="HATPASE"/>
</dbReference>
<dbReference type="PANTHER" id="PTHR24093:SF434">
    <property type="entry name" value="CALCIUM-TRANSPORTING ATPASE 13, PLASMA MEMBRANE-TYPE-RELATED"/>
    <property type="match status" value="1"/>
</dbReference>
<feature type="transmembrane region" description="Helical" evidence="17">
    <location>
        <begin position="918"/>
        <end position="936"/>
    </location>
</feature>
<organism evidence="21 22">
    <name type="scientific">Rubroshorea leprosula</name>
    <dbReference type="NCBI Taxonomy" id="152421"/>
    <lineage>
        <taxon>Eukaryota</taxon>
        <taxon>Viridiplantae</taxon>
        <taxon>Streptophyta</taxon>
        <taxon>Embryophyta</taxon>
        <taxon>Tracheophyta</taxon>
        <taxon>Spermatophyta</taxon>
        <taxon>Magnoliopsida</taxon>
        <taxon>eudicotyledons</taxon>
        <taxon>Gunneridae</taxon>
        <taxon>Pentapetalae</taxon>
        <taxon>rosids</taxon>
        <taxon>malvids</taxon>
        <taxon>Malvales</taxon>
        <taxon>Dipterocarpaceae</taxon>
        <taxon>Rubroshorea</taxon>
    </lineage>
</organism>
<dbReference type="Gene3D" id="3.40.50.1000">
    <property type="entry name" value="HAD superfamily/HAD-like"/>
    <property type="match status" value="1"/>
</dbReference>
<evidence type="ECO:0000256" key="15">
    <source>
        <dbReference type="ARBA" id="ARBA00023136"/>
    </source>
</evidence>
<evidence type="ECO:0000259" key="20">
    <source>
        <dbReference type="Pfam" id="PF00690"/>
    </source>
</evidence>
<feature type="transmembrane region" description="Helical" evidence="17">
    <location>
        <begin position="352"/>
        <end position="376"/>
    </location>
</feature>
<accession>A0AAV5M2M9</accession>
<dbReference type="Pfam" id="PF00122">
    <property type="entry name" value="E1-E2_ATPase"/>
    <property type="match status" value="1"/>
</dbReference>
<dbReference type="InterPro" id="IPR001757">
    <property type="entry name" value="P_typ_ATPase"/>
</dbReference>
<evidence type="ECO:0000256" key="6">
    <source>
        <dbReference type="ARBA" id="ARBA00022723"/>
    </source>
</evidence>
<dbReference type="PRINTS" id="PR00119">
    <property type="entry name" value="CATATPASE"/>
</dbReference>
<dbReference type="GO" id="GO:0005886">
    <property type="term" value="C:plasma membrane"/>
    <property type="evidence" value="ECO:0007669"/>
    <property type="project" value="TreeGrafter"/>
</dbReference>
<keyword evidence="6" id="KW-0479">Metal-binding</keyword>
<reference evidence="21 22" key="1">
    <citation type="journal article" date="2021" name="Commun. Biol.">
        <title>The genome of Shorea leprosula (Dipterocarpaceae) highlights the ecological relevance of drought in aseasonal tropical rainforests.</title>
        <authorList>
            <person name="Ng K.K.S."/>
            <person name="Kobayashi M.J."/>
            <person name="Fawcett J.A."/>
            <person name="Hatakeyama M."/>
            <person name="Paape T."/>
            <person name="Ng C.H."/>
            <person name="Ang C.C."/>
            <person name="Tnah L.H."/>
            <person name="Lee C.T."/>
            <person name="Nishiyama T."/>
            <person name="Sese J."/>
            <person name="O'Brien M.J."/>
            <person name="Copetti D."/>
            <person name="Mohd Noor M.I."/>
            <person name="Ong R.C."/>
            <person name="Putra M."/>
            <person name="Sireger I.Z."/>
            <person name="Indrioko S."/>
            <person name="Kosugi Y."/>
            <person name="Izuno A."/>
            <person name="Isagi Y."/>
            <person name="Lee S.L."/>
            <person name="Shimizu K.K."/>
        </authorList>
    </citation>
    <scope>NUCLEOTIDE SEQUENCE [LARGE SCALE GENOMIC DNA]</scope>
    <source>
        <strain evidence="21">214</strain>
    </source>
</reference>
<feature type="transmembrane region" description="Helical" evidence="17">
    <location>
        <begin position="304"/>
        <end position="322"/>
    </location>
</feature>
<evidence type="ECO:0000259" key="18">
    <source>
        <dbReference type="Pfam" id="PF00122"/>
    </source>
</evidence>
<feature type="transmembrane region" description="Helical" evidence="17">
    <location>
        <begin position="847"/>
        <end position="868"/>
    </location>
</feature>
<keyword evidence="14 17" id="KW-0406">Ion transport</keyword>
<evidence type="ECO:0000256" key="11">
    <source>
        <dbReference type="ARBA" id="ARBA00022860"/>
    </source>
</evidence>
<evidence type="ECO:0000256" key="12">
    <source>
        <dbReference type="ARBA" id="ARBA00022967"/>
    </source>
</evidence>
<evidence type="ECO:0000256" key="10">
    <source>
        <dbReference type="ARBA" id="ARBA00022842"/>
    </source>
</evidence>
<dbReference type="InterPro" id="IPR004014">
    <property type="entry name" value="ATPase_P-typ_cation-transptr_N"/>
</dbReference>
<evidence type="ECO:0000256" key="8">
    <source>
        <dbReference type="ARBA" id="ARBA00022837"/>
    </source>
</evidence>
<feature type="transmembrane region" description="Helical" evidence="17">
    <location>
        <begin position="807"/>
        <end position="826"/>
    </location>
</feature>
<keyword evidence="5 17" id="KW-0812">Transmembrane</keyword>
<keyword evidence="7 17" id="KW-0547">Nucleotide-binding</keyword>
<evidence type="ECO:0000256" key="9">
    <source>
        <dbReference type="ARBA" id="ARBA00022840"/>
    </source>
</evidence>
<feature type="domain" description="Cation-transporting P-type ATPase N-terminal" evidence="20">
    <location>
        <begin position="58"/>
        <end position="127"/>
    </location>
</feature>
<evidence type="ECO:0000259" key="19">
    <source>
        <dbReference type="Pfam" id="PF00689"/>
    </source>
</evidence>
<dbReference type="SUPFAM" id="SSF81665">
    <property type="entry name" value="Calcium ATPase, transmembrane domain M"/>
    <property type="match status" value="1"/>
</dbReference>
<keyword evidence="9 17" id="KW-0067">ATP-binding</keyword>
<evidence type="ECO:0000256" key="7">
    <source>
        <dbReference type="ARBA" id="ARBA00022741"/>
    </source>
</evidence>
<dbReference type="InterPro" id="IPR023299">
    <property type="entry name" value="ATPase_P-typ_cyto_dom_N"/>
</dbReference>
<keyword evidence="13 17" id="KW-1133">Transmembrane helix</keyword>
<dbReference type="GO" id="GO:0005516">
    <property type="term" value="F:calmodulin binding"/>
    <property type="evidence" value="ECO:0007669"/>
    <property type="project" value="UniProtKB-KW"/>
</dbReference>
<dbReference type="Pfam" id="PF00689">
    <property type="entry name" value="Cation_ATPase_C"/>
    <property type="match status" value="1"/>
</dbReference>
<keyword evidence="12" id="KW-1278">Translocase</keyword>
<dbReference type="Pfam" id="PF00690">
    <property type="entry name" value="Cation_ATPase_N"/>
    <property type="match status" value="1"/>
</dbReference>
<comment type="caution">
    <text evidence="21">The sequence shown here is derived from an EMBL/GenBank/DDBJ whole genome shotgun (WGS) entry which is preliminary data.</text>
</comment>
<comment type="function">
    <text evidence="17">Catalyzes the hydrolysis of ATP coupled with the transport of calcium.</text>
</comment>
<keyword evidence="22" id="KW-1185">Reference proteome</keyword>
<comment type="subcellular location">
    <subcellularLocation>
        <location evidence="1 17">Membrane</location>
        <topology evidence="1 17">Multi-pass membrane protein</topology>
    </subcellularLocation>
</comment>
<dbReference type="SUPFAM" id="SSF56784">
    <property type="entry name" value="HAD-like"/>
    <property type="match status" value="1"/>
</dbReference>
<dbReference type="Pfam" id="PF13246">
    <property type="entry name" value="Cation_ATPase"/>
    <property type="match status" value="1"/>
</dbReference>
<feature type="transmembrane region" description="Helical" evidence="17">
    <location>
        <begin position="948"/>
        <end position="967"/>
    </location>
</feature>
<dbReference type="InterPro" id="IPR036412">
    <property type="entry name" value="HAD-like_sf"/>
</dbReference>
<evidence type="ECO:0000256" key="2">
    <source>
        <dbReference type="ARBA" id="ARBA00006124"/>
    </source>
</evidence>
<dbReference type="InterPro" id="IPR006408">
    <property type="entry name" value="P-type_ATPase_IIB"/>
</dbReference>
<dbReference type="InterPro" id="IPR023298">
    <property type="entry name" value="ATPase_P-typ_TM_dom_sf"/>
</dbReference>
<dbReference type="Gene3D" id="3.40.1110.10">
    <property type="entry name" value="Calcium-transporting ATPase, cytoplasmic domain N"/>
    <property type="match status" value="1"/>
</dbReference>
<dbReference type="PANTHER" id="PTHR24093">
    <property type="entry name" value="CATION TRANSPORTING ATPASE"/>
    <property type="match status" value="1"/>
</dbReference>
<evidence type="ECO:0000313" key="22">
    <source>
        <dbReference type="Proteomes" id="UP001054252"/>
    </source>
</evidence>
<dbReference type="InterPro" id="IPR023214">
    <property type="entry name" value="HAD_sf"/>
</dbReference>
<keyword evidence="11" id="KW-0112">Calmodulin-binding</keyword>
<feature type="transmembrane region" description="Helical" evidence="17">
    <location>
        <begin position="775"/>
        <end position="795"/>
    </location>
</feature>
<dbReference type="GO" id="GO:0005524">
    <property type="term" value="F:ATP binding"/>
    <property type="evidence" value="ECO:0007669"/>
    <property type="project" value="UniProtKB-KW"/>
</dbReference>
<evidence type="ECO:0000256" key="17">
    <source>
        <dbReference type="RuleBase" id="RU361146"/>
    </source>
</evidence>
<name>A0AAV5M2M9_9ROSI</name>
<evidence type="ECO:0000256" key="5">
    <source>
        <dbReference type="ARBA" id="ARBA00022692"/>
    </source>
</evidence>
<feature type="transmembrane region" description="Helical" evidence="17">
    <location>
        <begin position="880"/>
        <end position="898"/>
    </location>
</feature>
<keyword evidence="15 17" id="KW-0472">Membrane</keyword>
<dbReference type="GO" id="GO:0016887">
    <property type="term" value="F:ATP hydrolysis activity"/>
    <property type="evidence" value="ECO:0007669"/>
    <property type="project" value="InterPro"/>
</dbReference>
<dbReference type="InterPro" id="IPR008250">
    <property type="entry name" value="ATPase_P-typ_transduc_dom_A_sf"/>
</dbReference>
<protein>
    <recommendedName>
        <fullName evidence="17">Calcium-transporting ATPase</fullName>
        <ecNumber evidence="17">7.2.2.10</ecNumber>
    </recommendedName>
</protein>
<dbReference type="InterPro" id="IPR059000">
    <property type="entry name" value="ATPase_P-type_domA"/>
</dbReference>
<evidence type="ECO:0000313" key="21">
    <source>
        <dbReference type="EMBL" id="GKV43738.1"/>
    </source>
</evidence>
<feature type="transmembrane region" description="Helical" evidence="17">
    <location>
        <begin position="142"/>
        <end position="166"/>
    </location>
</feature>
<dbReference type="SUPFAM" id="SSF81653">
    <property type="entry name" value="Calcium ATPase, transduction domain A"/>
    <property type="match status" value="1"/>
</dbReference>
<dbReference type="GO" id="GO:0005388">
    <property type="term" value="F:P-type calcium transporter activity"/>
    <property type="evidence" value="ECO:0007669"/>
    <property type="project" value="UniProtKB-EC"/>
</dbReference>
<dbReference type="FunFam" id="1.20.1110.10:FF:000039">
    <property type="entry name" value="Calcium-transporting ATPase"/>
    <property type="match status" value="1"/>
</dbReference>
<evidence type="ECO:0000256" key="16">
    <source>
        <dbReference type="ARBA" id="ARBA00048694"/>
    </source>
</evidence>
<dbReference type="Gene3D" id="2.70.150.10">
    <property type="entry name" value="Calcium-transporting ATPase, cytoplasmic transduction domain A"/>
    <property type="match status" value="1"/>
</dbReference>
<evidence type="ECO:0000256" key="1">
    <source>
        <dbReference type="ARBA" id="ARBA00004141"/>
    </source>
</evidence>
<keyword evidence="8 17" id="KW-0106">Calcium</keyword>
<dbReference type="AlphaFoldDB" id="A0AAV5M2M9"/>
<dbReference type="EMBL" id="BPVZ01000172">
    <property type="protein sequence ID" value="GKV43738.1"/>
    <property type="molecule type" value="Genomic_DNA"/>
</dbReference>
<feature type="domain" description="Cation-transporting P-type ATPase C-terminal" evidence="19">
    <location>
        <begin position="800"/>
        <end position="969"/>
    </location>
</feature>
<feature type="domain" description="P-type ATPase A" evidence="18">
    <location>
        <begin position="184"/>
        <end position="280"/>
    </location>
</feature>
<evidence type="ECO:0000256" key="4">
    <source>
        <dbReference type="ARBA" id="ARBA00022568"/>
    </source>
</evidence>
<evidence type="ECO:0000256" key="3">
    <source>
        <dbReference type="ARBA" id="ARBA00022448"/>
    </source>
</evidence>
<dbReference type="SUPFAM" id="SSF81660">
    <property type="entry name" value="Metal cation-transporting ATPase, ATP-binding domain N"/>
    <property type="match status" value="1"/>
</dbReference>
<dbReference type="InterPro" id="IPR006068">
    <property type="entry name" value="ATPase_P-typ_cation-transptr_C"/>
</dbReference>
<feature type="transmembrane region" description="Helical" evidence="17">
    <location>
        <begin position="112"/>
        <end position="130"/>
    </location>
</feature>
<evidence type="ECO:0000256" key="14">
    <source>
        <dbReference type="ARBA" id="ARBA00023065"/>
    </source>
</evidence>
<dbReference type="NCBIfam" id="TIGR01517">
    <property type="entry name" value="ATPase-IIB_Ca"/>
    <property type="match status" value="1"/>
</dbReference>
<dbReference type="EC" id="7.2.2.10" evidence="17"/>
<dbReference type="NCBIfam" id="TIGR01494">
    <property type="entry name" value="ATPase_P-type"/>
    <property type="match status" value="1"/>
</dbReference>
<dbReference type="Gene3D" id="1.20.1110.10">
    <property type="entry name" value="Calcium-transporting ATPase, transmembrane domain"/>
    <property type="match status" value="1"/>
</dbReference>
<proteinExistence type="inferred from homology"/>
<dbReference type="Proteomes" id="UP001054252">
    <property type="component" value="Unassembled WGS sequence"/>
</dbReference>
<keyword evidence="4 17" id="KW-0109">Calcium transport</keyword>
<keyword evidence="3 17" id="KW-0813">Transport</keyword>
<keyword evidence="10" id="KW-0460">Magnesium</keyword>